<comment type="caution">
    <text evidence="3">The sequence shown here is derived from an EMBL/GenBank/DDBJ whole genome shotgun (WGS) entry which is preliminary data.</text>
</comment>
<feature type="signal peptide" evidence="2">
    <location>
        <begin position="1"/>
        <end position="28"/>
    </location>
</feature>
<reference evidence="3" key="2">
    <citation type="submission" date="2021-04" db="EMBL/GenBank/DDBJ databases">
        <authorList>
            <person name="Gilroy R."/>
        </authorList>
    </citation>
    <scope>NUCLEOTIDE SEQUENCE</scope>
    <source>
        <strain evidence="3">B5_2728</strain>
    </source>
</reference>
<feature type="non-terminal residue" evidence="3">
    <location>
        <position position="232"/>
    </location>
</feature>
<evidence type="ECO:0008006" key="5">
    <source>
        <dbReference type="Google" id="ProtNLM"/>
    </source>
</evidence>
<sequence length="232" mass="23779">MTQFCKRILALGLSTVLVASSSAPTTIAAVASSETVSNPVDTSNEQTAEELALLPVGSGSSLPSNTTNVSAFVGSQGTVTLTWDTPSGNDTWTLLGYQVIVPGSNVSLPATVNSYEFTLKNGTYLVSVVPIWLNIQDNQVAYGQPTGLYVIIGANRPTATPTPESTATPTPEPTATPTPKPTATPTPEPTATPTPEPTATPTPKPTATPTPKPTATPTPKPTATPTPKPTAT</sequence>
<dbReference type="Proteomes" id="UP000713596">
    <property type="component" value="Unassembled WGS sequence"/>
</dbReference>
<dbReference type="PRINTS" id="PR01217">
    <property type="entry name" value="PRICHEXTENSN"/>
</dbReference>
<evidence type="ECO:0000256" key="1">
    <source>
        <dbReference type="SAM" id="MobiDB-lite"/>
    </source>
</evidence>
<dbReference type="SUPFAM" id="SSF49265">
    <property type="entry name" value="Fibronectin type III"/>
    <property type="match status" value="1"/>
</dbReference>
<keyword evidence="2" id="KW-0732">Signal</keyword>
<accession>A0A948T2J1</accession>
<reference evidence="3" key="1">
    <citation type="journal article" date="2021" name="PeerJ">
        <title>Extensive microbial diversity within the chicken gut microbiome revealed by metagenomics and culture.</title>
        <authorList>
            <person name="Gilroy R."/>
            <person name="Ravi A."/>
            <person name="Getino M."/>
            <person name="Pursley I."/>
            <person name="Horton D.L."/>
            <person name="Alikhan N.F."/>
            <person name="Baker D."/>
            <person name="Gharbi K."/>
            <person name="Hall N."/>
            <person name="Watson M."/>
            <person name="Adriaenssens E.M."/>
            <person name="Foster-Nyarko E."/>
            <person name="Jarju S."/>
            <person name="Secka A."/>
            <person name="Antonio M."/>
            <person name="Oren A."/>
            <person name="Chaudhuri R.R."/>
            <person name="La Ragione R."/>
            <person name="Hildebrand F."/>
            <person name="Pallen M.J."/>
        </authorList>
    </citation>
    <scope>NUCLEOTIDE SEQUENCE</scope>
    <source>
        <strain evidence="3">B5_2728</strain>
    </source>
</reference>
<evidence type="ECO:0000313" key="4">
    <source>
        <dbReference type="Proteomes" id="UP000713596"/>
    </source>
</evidence>
<feature type="compositionally biased region" description="Low complexity" evidence="1">
    <location>
        <begin position="158"/>
        <end position="169"/>
    </location>
</feature>
<feature type="region of interest" description="Disordered" evidence="1">
    <location>
        <begin position="158"/>
        <end position="232"/>
    </location>
</feature>
<feature type="chain" id="PRO_5036692115" description="Fibronectin type-III domain-containing protein" evidence="2">
    <location>
        <begin position="29"/>
        <end position="232"/>
    </location>
</feature>
<protein>
    <recommendedName>
        <fullName evidence="5">Fibronectin type-III domain-containing protein</fullName>
    </recommendedName>
</protein>
<feature type="compositionally biased region" description="Pro residues" evidence="1">
    <location>
        <begin position="170"/>
        <end position="232"/>
    </location>
</feature>
<organism evidence="3 4">
    <name type="scientific">Candidatus Allofournierella pullistercoris</name>
    <dbReference type="NCBI Taxonomy" id="2838597"/>
    <lineage>
        <taxon>Bacteria</taxon>
        <taxon>Bacillati</taxon>
        <taxon>Bacillota</taxon>
        <taxon>Clostridia</taxon>
        <taxon>Eubacteriales</taxon>
        <taxon>Oscillospiraceae</taxon>
        <taxon>Allofournierella</taxon>
    </lineage>
</organism>
<dbReference type="InterPro" id="IPR036116">
    <property type="entry name" value="FN3_sf"/>
</dbReference>
<dbReference type="AlphaFoldDB" id="A0A948T2J1"/>
<evidence type="ECO:0000313" key="3">
    <source>
        <dbReference type="EMBL" id="MBU3806159.1"/>
    </source>
</evidence>
<gene>
    <name evidence="3" type="ORF">H9882_04630</name>
</gene>
<name>A0A948T2J1_9FIRM</name>
<proteinExistence type="predicted"/>
<evidence type="ECO:0000256" key="2">
    <source>
        <dbReference type="SAM" id="SignalP"/>
    </source>
</evidence>
<dbReference type="EMBL" id="JAHLFP010000036">
    <property type="protein sequence ID" value="MBU3806159.1"/>
    <property type="molecule type" value="Genomic_DNA"/>
</dbReference>